<dbReference type="GO" id="GO:0071947">
    <property type="term" value="P:protein deubiquitination involved in ubiquitin-dependent protein catabolic process"/>
    <property type="evidence" value="ECO:0007669"/>
    <property type="project" value="TreeGrafter"/>
</dbReference>
<accession>A0AA36HLJ6</accession>
<dbReference type="Pfam" id="PF12340">
    <property type="entry name" value="DUF3638"/>
    <property type="match status" value="1"/>
</dbReference>
<evidence type="ECO:0000313" key="9">
    <source>
        <dbReference type="EMBL" id="CAJ1371061.1"/>
    </source>
</evidence>
<dbReference type="Proteomes" id="UP001178507">
    <property type="component" value="Unassembled WGS sequence"/>
</dbReference>
<dbReference type="InterPro" id="IPR022099">
    <property type="entry name" value="DUF3638"/>
</dbReference>
<dbReference type="EMBL" id="CAUJNA010000052">
    <property type="protein sequence ID" value="CAJ1371061.1"/>
    <property type="molecule type" value="Genomic_DNA"/>
</dbReference>
<proteinExistence type="predicted"/>
<evidence type="ECO:0000259" key="8">
    <source>
        <dbReference type="Pfam" id="PF12359"/>
    </source>
</evidence>
<keyword evidence="4" id="KW-0833">Ubl conjugation pathway</keyword>
<evidence type="ECO:0000256" key="3">
    <source>
        <dbReference type="ARBA" id="ARBA00022670"/>
    </source>
</evidence>
<keyword evidence="3" id="KW-0645">Protease</keyword>
<comment type="caution">
    <text evidence="9">The sequence shown here is derived from an EMBL/GenBank/DDBJ whole genome shotgun (WGS) entry which is preliminary data.</text>
</comment>
<gene>
    <name evidence="9" type="ORF">EVOR1521_LOCUS1480</name>
</gene>
<name>A0AA36HLJ6_9DINO</name>
<feature type="domain" description="DUF3638" evidence="7">
    <location>
        <begin position="318"/>
        <end position="532"/>
    </location>
</feature>
<dbReference type="PANTHER" id="PTHR13367:SF28">
    <property type="entry name" value="UBIQUITIN THIOESTERASE ZRANB1"/>
    <property type="match status" value="1"/>
</dbReference>
<keyword evidence="5" id="KW-0378">Hydrolase</keyword>
<reference evidence="9" key="1">
    <citation type="submission" date="2023-08" db="EMBL/GenBank/DDBJ databases">
        <authorList>
            <person name="Chen Y."/>
            <person name="Shah S."/>
            <person name="Dougan E. K."/>
            <person name="Thang M."/>
            <person name="Chan C."/>
        </authorList>
    </citation>
    <scope>NUCLEOTIDE SEQUENCE</scope>
</reference>
<protein>
    <recommendedName>
        <fullName evidence="2">ubiquitinyl hydrolase 1</fullName>
        <ecNumber evidence="2">3.4.19.12</ecNumber>
    </recommendedName>
</protein>
<evidence type="ECO:0000256" key="6">
    <source>
        <dbReference type="ARBA" id="ARBA00022807"/>
    </source>
</evidence>
<comment type="catalytic activity">
    <reaction evidence="1">
        <text>Thiol-dependent hydrolysis of ester, thioester, amide, peptide and isopeptide bonds formed by the C-terminal Gly of ubiquitin (a 76-residue protein attached to proteins as an intracellular targeting signal).</text>
        <dbReference type="EC" id="3.4.19.12"/>
    </reaction>
</comment>
<dbReference type="EC" id="3.4.19.12" evidence="2"/>
<dbReference type="AlphaFoldDB" id="A0AA36HLJ6"/>
<dbReference type="InterPro" id="IPR051346">
    <property type="entry name" value="OTU_Deubiquitinase"/>
</dbReference>
<dbReference type="SUPFAM" id="SSF52540">
    <property type="entry name" value="P-loop containing nucleoside triphosphate hydrolases"/>
    <property type="match status" value="1"/>
</dbReference>
<feature type="non-terminal residue" evidence="9">
    <location>
        <position position="1"/>
    </location>
</feature>
<dbReference type="GO" id="GO:0005737">
    <property type="term" value="C:cytoplasm"/>
    <property type="evidence" value="ECO:0007669"/>
    <property type="project" value="TreeGrafter"/>
</dbReference>
<evidence type="ECO:0000256" key="4">
    <source>
        <dbReference type="ARBA" id="ARBA00022786"/>
    </source>
</evidence>
<dbReference type="Pfam" id="PF12359">
    <property type="entry name" value="DUF3645"/>
    <property type="match status" value="1"/>
</dbReference>
<feature type="domain" description="DUF3645" evidence="8">
    <location>
        <begin position="706"/>
        <end position="737"/>
    </location>
</feature>
<sequence>MGPEGAAGGKSSGWGWGGSAALKAISGDEPLRTSEADLAALARQPMQAVLDLGHVTREVPENLPSGKLPFDISQHPAVKHTVARRLLDRMEAEMGRFADMQKATPAPRVRELSEVELTKLSAGAKDAAEAAEHALDQIITCMSEMKAADASFVDSAFREVLRRGNAIDVSDEASAAKASAGGARAAGDANLSRLKHWLLRVSGHESEAWLQRACRSLLSSSATQDWQRINPFLSESEVRDILQLTSHAMLRAVRVVLANGSLAEARDLQKMLKKAIGTVKEEGKLPNDLLVGLSEKGEVLARRLDAKRHYVSKDLSYDPHFLVFEFSDNKMLHERQVAIISDFQKTVEGGSSGVKQMIMGAGKTTVVSPLLSMLLADGKRLVSLVVPSALLEFCRGVLMAVFSSIIQKRVCLFHCDRSEDVDIAICDRIESVRNEGHIVLTKPTDVKSLILRFVENLDICNDRRSKRNTAAQQKETIELGRVLEIFSKGVCMIDEVDMVLHPLRSELNFPIGPKNLIDFAPHRWQIPLHLLEGIFISELKGEKGELTPPERFADSALAKDILKQIAKTVADGTRELKMQHSPHLVLLNLEFYEEKLKEVMVSWMTLWLASEHVGRSFAHEREGIIDGGLSDGEVREYITKISAPESPLAKRVEMLPKRDVQMLNLSADWLSIFLPHVLQKINRVTYGIMTDAQVDQALIRQPGMPMTRAKLSIPFIGKDVPSPSSEFAHPDITIGLTLLSLRYEGLRMSDYEAVLDLLVANLESEPGLAAERPTALLFKRWVEGSGGVLATRRQELQDLSPEQLAAARAAEVREKKVRILPLHMLERSNRRQMNELFKLLRKNGQVVAWYLESIVFPEHLRFQEVKLMSSGQDLGGALLFKERIGFSGTPSDLMPRELGSCDFEPGSEGSIVHTLTNPQVVSFEVFGADWTVTGLLDRIAVGGFHALIDTGALITGLSNKEVAVYLLGLDNGDPHPTLPSSFHGVVFIDEEGSKKILLRQTQEVLNLADCGIPAVHRFAFYDQ</sequence>
<evidence type="ECO:0000256" key="1">
    <source>
        <dbReference type="ARBA" id="ARBA00000707"/>
    </source>
</evidence>
<dbReference type="GO" id="GO:0005634">
    <property type="term" value="C:nucleus"/>
    <property type="evidence" value="ECO:0007669"/>
    <property type="project" value="TreeGrafter"/>
</dbReference>
<evidence type="ECO:0000256" key="2">
    <source>
        <dbReference type="ARBA" id="ARBA00012759"/>
    </source>
</evidence>
<evidence type="ECO:0000313" key="10">
    <source>
        <dbReference type="Proteomes" id="UP001178507"/>
    </source>
</evidence>
<keyword evidence="6" id="KW-0788">Thiol protease</keyword>
<dbReference type="InterPro" id="IPR022105">
    <property type="entry name" value="DUF3645"/>
</dbReference>
<dbReference type="PANTHER" id="PTHR13367">
    <property type="entry name" value="UBIQUITIN THIOESTERASE"/>
    <property type="match status" value="1"/>
</dbReference>
<dbReference type="GO" id="GO:0070530">
    <property type="term" value="F:K63-linked polyubiquitin modification-dependent protein binding"/>
    <property type="evidence" value="ECO:0007669"/>
    <property type="project" value="TreeGrafter"/>
</dbReference>
<evidence type="ECO:0000259" key="7">
    <source>
        <dbReference type="Pfam" id="PF12340"/>
    </source>
</evidence>
<evidence type="ECO:0000256" key="5">
    <source>
        <dbReference type="ARBA" id="ARBA00022801"/>
    </source>
</evidence>
<dbReference type="InterPro" id="IPR027417">
    <property type="entry name" value="P-loop_NTPase"/>
</dbReference>
<keyword evidence="10" id="KW-1185">Reference proteome</keyword>
<dbReference type="GO" id="GO:0004843">
    <property type="term" value="F:cysteine-type deubiquitinase activity"/>
    <property type="evidence" value="ECO:0007669"/>
    <property type="project" value="UniProtKB-EC"/>
</dbReference>
<organism evidence="9 10">
    <name type="scientific">Effrenium voratum</name>
    <dbReference type="NCBI Taxonomy" id="2562239"/>
    <lineage>
        <taxon>Eukaryota</taxon>
        <taxon>Sar</taxon>
        <taxon>Alveolata</taxon>
        <taxon>Dinophyceae</taxon>
        <taxon>Suessiales</taxon>
        <taxon>Symbiodiniaceae</taxon>
        <taxon>Effrenium</taxon>
    </lineage>
</organism>